<dbReference type="InterPro" id="IPR011009">
    <property type="entry name" value="Kinase-like_dom_sf"/>
</dbReference>
<evidence type="ECO:0000256" key="1">
    <source>
        <dbReference type="ARBA" id="ARBA00022679"/>
    </source>
</evidence>
<proteinExistence type="predicted"/>
<evidence type="ECO:0000259" key="5">
    <source>
        <dbReference type="PROSITE" id="PS50011"/>
    </source>
</evidence>
<dbReference type="GO" id="GO:0004674">
    <property type="term" value="F:protein serine/threonine kinase activity"/>
    <property type="evidence" value="ECO:0007669"/>
    <property type="project" value="UniProtKB-KW"/>
</dbReference>
<keyword evidence="3 6" id="KW-0418">Kinase</keyword>
<dbReference type="Gene3D" id="3.30.200.20">
    <property type="entry name" value="Phosphorylase Kinase, domain 1"/>
    <property type="match status" value="1"/>
</dbReference>
<keyword evidence="1" id="KW-0808">Transferase</keyword>
<dbReference type="GO" id="GO:0005524">
    <property type="term" value="F:ATP binding"/>
    <property type="evidence" value="ECO:0007669"/>
    <property type="project" value="UniProtKB-KW"/>
</dbReference>
<dbReference type="InterPro" id="IPR000719">
    <property type="entry name" value="Prot_kinase_dom"/>
</dbReference>
<evidence type="ECO:0000256" key="3">
    <source>
        <dbReference type="ARBA" id="ARBA00022777"/>
    </source>
</evidence>
<accession>A0A3B1BQK8</accession>
<gene>
    <name evidence="6" type="ORF">MNBD_IGNAVI01-756</name>
</gene>
<protein>
    <submittedName>
        <fullName evidence="6">Serine/threonine protein kinase</fullName>
    </submittedName>
</protein>
<dbReference type="AlphaFoldDB" id="A0A3B1BQK8"/>
<keyword evidence="2" id="KW-0547">Nucleotide-binding</keyword>
<organism evidence="6">
    <name type="scientific">hydrothermal vent metagenome</name>
    <dbReference type="NCBI Taxonomy" id="652676"/>
    <lineage>
        <taxon>unclassified sequences</taxon>
        <taxon>metagenomes</taxon>
        <taxon>ecological metagenomes</taxon>
    </lineage>
</organism>
<reference evidence="6" key="1">
    <citation type="submission" date="2018-06" db="EMBL/GenBank/DDBJ databases">
        <authorList>
            <person name="Zhirakovskaya E."/>
        </authorList>
    </citation>
    <scope>NUCLEOTIDE SEQUENCE</scope>
</reference>
<feature type="domain" description="Protein kinase" evidence="5">
    <location>
        <begin position="1"/>
        <end position="109"/>
    </location>
</feature>
<dbReference type="Pfam" id="PF00069">
    <property type="entry name" value="Pkinase"/>
    <property type="match status" value="1"/>
</dbReference>
<evidence type="ECO:0000256" key="2">
    <source>
        <dbReference type="ARBA" id="ARBA00022741"/>
    </source>
</evidence>
<dbReference type="SUPFAM" id="SSF56112">
    <property type="entry name" value="Protein kinase-like (PK-like)"/>
    <property type="match status" value="1"/>
</dbReference>
<sequence length="109" mass="12343">MGVVYKAQDLKLDRFVALKFLPPSFSLDEEAKQRFIHEAKAASSLQHQNICTIHEIDETNEGQLFICMDYYEGETLKDKISSGLLKINEIIEISIKVLEGLSATHEKGM</sequence>
<dbReference type="EMBL" id="UOGD01000162">
    <property type="protein sequence ID" value="VAX20239.1"/>
    <property type="molecule type" value="Genomic_DNA"/>
</dbReference>
<dbReference type="PANTHER" id="PTHR43289:SF34">
    <property type="entry name" value="SERINE_THREONINE-PROTEIN KINASE YBDM-RELATED"/>
    <property type="match status" value="1"/>
</dbReference>
<name>A0A3B1BQK8_9ZZZZ</name>
<keyword evidence="6" id="KW-0723">Serine/threonine-protein kinase</keyword>
<evidence type="ECO:0000313" key="6">
    <source>
        <dbReference type="EMBL" id="VAX20239.1"/>
    </source>
</evidence>
<dbReference type="PROSITE" id="PS50011">
    <property type="entry name" value="PROTEIN_KINASE_DOM"/>
    <property type="match status" value="1"/>
</dbReference>
<keyword evidence="4" id="KW-0067">ATP-binding</keyword>
<dbReference type="PANTHER" id="PTHR43289">
    <property type="entry name" value="MITOGEN-ACTIVATED PROTEIN KINASE KINASE KINASE 20-RELATED"/>
    <property type="match status" value="1"/>
</dbReference>
<evidence type="ECO:0000256" key="4">
    <source>
        <dbReference type="ARBA" id="ARBA00022840"/>
    </source>
</evidence>
<dbReference type="Gene3D" id="1.10.510.10">
    <property type="entry name" value="Transferase(Phosphotransferase) domain 1"/>
    <property type="match status" value="1"/>
</dbReference>